<organism evidence="2 3">
    <name type="scientific">Pandoraea oxalativorans</name>
    <dbReference type="NCBI Taxonomy" id="573737"/>
    <lineage>
        <taxon>Bacteria</taxon>
        <taxon>Pseudomonadati</taxon>
        <taxon>Pseudomonadota</taxon>
        <taxon>Betaproteobacteria</taxon>
        <taxon>Burkholderiales</taxon>
        <taxon>Burkholderiaceae</taxon>
        <taxon>Pandoraea</taxon>
    </lineage>
</organism>
<feature type="compositionally biased region" description="Basic residues" evidence="1">
    <location>
        <begin position="109"/>
        <end position="121"/>
    </location>
</feature>
<keyword evidence="3" id="KW-1185">Reference proteome</keyword>
<name>A0A192B1A3_9BURK</name>
<feature type="compositionally biased region" description="Basic and acidic residues" evidence="1">
    <location>
        <begin position="82"/>
        <end position="91"/>
    </location>
</feature>
<dbReference type="PANTHER" id="PTHR36455:SF1">
    <property type="entry name" value="BLR8292 PROTEIN"/>
    <property type="match status" value="1"/>
</dbReference>
<sequence length="130" mass="14685">MRRGVDGLMAIVQSKLASNPYGGHVFVLRRRRGDSIKLLWWDRDGLCLLCKRLERGHFVWPQASDGSVYLSAAQLSMPLEGMEWRRPRRSADTPGPPADRLVPPWRVSTPRRRLQPARRPPRGAGTSASC</sequence>
<gene>
    <name evidence="2" type="ORF">MB84_28460</name>
</gene>
<geneLocation type="plasmid" evidence="2 3">
    <name>pPO70-1</name>
</geneLocation>
<dbReference type="PANTHER" id="PTHR36455">
    <property type="match status" value="1"/>
</dbReference>
<dbReference type="OrthoDB" id="9801450at2"/>
<dbReference type="KEGG" id="pox:MB84_28460"/>
<protein>
    <recommendedName>
        <fullName evidence="4">Transposase</fullName>
    </recommendedName>
</protein>
<accession>A0A192B1A3</accession>
<dbReference type="Proteomes" id="UP000035050">
    <property type="component" value="Plasmid pPO70-1"/>
</dbReference>
<evidence type="ECO:0000256" key="1">
    <source>
        <dbReference type="SAM" id="MobiDB-lite"/>
    </source>
</evidence>
<evidence type="ECO:0000313" key="3">
    <source>
        <dbReference type="Proteomes" id="UP000035050"/>
    </source>
</evidence>
<keyword evidence="2" id="KW-0614">Plasmid</keyword>
<dbReference type="NCBIfam" id="NF033819">
    <property type="entry name" value="IS66_TnpB"/>
    <property type="match status" value="1"/>
</dbReference>
<dbReference type="InterPro" id="IPR008878">
    <property type="entry name" value="Transposase_IS66_Orf2"/>
</dbReference>
<proteinExistence type="predicted"/>
<feature type="region of interest" description="Disordered" evidence="1">
    <location>
        <begin position="82"/>
        <end position="130"/>
    </location>
</feature>
<dbReference type="Pfam" id="PF05717">
    <property type="entry name" value="TnpB_IS66"/>
    <property type="match status" value="1"/>
</dbReference>
<evidence type="ECO:0008006" key="4">
    <source>
        <dbReference type="Google" id="ProtNLM"/>
    </source>
</evidence>
<dbReference type="EMBL" id="CP011518">
    <property type="protein sequence ID" value="ANJ86802.1"/>
    <property type="molecule type" value="Genomic_DNA"/>
</dbReference>
<evidence type="ECO:0000313" key="2">
    <source>
        <dbReference type="EMBL" id="ANJ86802.1"/>
    </source>
</evidence>
<dbReference type="AlphaFoldDB" id="A0A192B1A3"/>
<reference evidence="2" key="1">
    <citation type="submission" date="2016-06" db="EMBL/GenBank/DDBJ databases">
        <title>Pandoraea oxalativorans DSM 23570 Genome Sequencing.</title>
        <authorList>
            <person name="Ee R."/>
            <person name="Lim Y.-L."/>
            <person name="Yong D."/>
            <person name="Yin W.-F."/>
            <person name="Chan K.-G."/>
        </authorList>
    </citation>
    <scope>NUCLEOTIDE SEQUENCE</scope>
    <source>
        <strain evidence="2">DSM 23570</strain>
        <plasmid evidence="2">pPO70-1</plasmid>
    </source>
</reference>